<feature type="domain" description="DUF6594" evidence="3">
    <location>
        <begin position="76"/>
        <end position="206"/>
    </location>
</feature>
<proteinExistence type="predicted"/>
<feature type="transmembrane region" description="Helical" evidence="2">
    <location>
        <begin position="195"/>
        <end position="213"/>
    </location>
</feature>
<evidence type="ECO:0000313" key="5">
    <source>
        <dbReference type="Proteomes" id="UP000078576"/>
    </source>
</evidence>
<keyword evidence="5" id="KW-1185">Reference proteome</keyword>
<name>A0A194V217_CYTMA</name>
<organism evidence="4 5">
    <name type="scientific">Cytospora mali</name>
    <name type="common">Apple Valsa canker fungus</name>
    <name type="synonym">Valsa mali</name>
    <dbReference type="NCBI Taxonomy" id="578113"/>
    <lineage>
        <taxon>Eukaryota</taxon>
        <taxon>Fungi</taxon>
        <taxon>Dikarya</taxon>
        <taxon>Ascomycota</taxon>
        <taxon>Pezizomycotina</taxon>
        <taxon>Sordariomycetes</taxon>
        <taxon>Sordariomycetidae</taxon>
        <taxon>Diaporthales</taxon>
        <taxon>Cytosporaceae</taxon>
        <taxon>Cytospora</taxon>
    </lineage>
</organism>
<accession>A0A194V217</accession>
<keyword evidence="2" id="KW-0812">Transmembrane</keyword>
<evidence type="ECO:0000256" key="2">
    <source>
        <dbReference type="SAM" id="Phobius"/>
    </source>
</evidence>
<dbReference type="Pfam" id="PF20237">
    <property type="entry name" value="DUF6594"/>
    <property type="match status" value="1"/>
</dbReference>
<dbReference type="EMBL" id="KN714705">
    <property type="protein sequence ID" value="KUI57891.1"/>
    <property type="molecule type" value="Genomic_DNA"/>
</dbReference>
<evidence type="ECO:0000313" key="4">
    <source>
        <dbReference type="EMBL" id="KUI57891.1"/>
    </source>
</evidence>
<sequence>MSTAASNMPVTTGNCPNDIEMGIGKDNATINIHEIALSHGHTDASVSPSTQNQPALSAEPKHDVYPKSPPLNPSDPGDWVVDNHRLNLVTELEPSPRGEPLFRISFAEMQRMHLRKAQIKLIKHAVDMRVTNQETSPDWEKDLADYISGAIMLLGPMWLMVLHKTLYTGLVTTTVCVVFLGALCSFLLDKPMDVLSATFTYAAVLVVFVGLTSN</sequence>
<protein>
    <recommendedName>
        <fullName evidence="3">DUF6594 domain-containing protein</fullName>
    </recommendedName>
</protein>
<evidence type="ECO:0000256" key="1">
    <source>
        <dbReference type="SAM" id="MobiDB-lite"/>
    </source>
</evidence>
<reference evidence="5" key="1">
    <citation type="submission" date="2014-12" db="EMBL/GenBank/DDBJ databases">
        <title>Genome Sequence of Valsa Canker Pathogens Uncovers a Specific Adaption of Colonization on Woody Bark.</title>
        <authorList>
            <person name="Yin Z."/>
            <person name="Liu H."/>
            <person name="Gao X."/>
            <person name="Li Z."/>
            <person name="Song N."/>
            <person name="Ke X."/>
            <person name="Dai Q."/>
            <person name="Wu Y."/>
            <person name="Sun Y."/>
            <person name="Xu J.-R."/>
            <person name="Kang Z.K."/>
            <person name="Wang L."/>
            <person name="Huang L."/>
        </authorList>
    </citation>
    <scope>NUCLEOTIDE SEQUENCE [LARGE SCALE GENOMIC DNA]</scope>
    <source>
        <strain evidence="5">SXYL134</strain>
    </source>
</reference>
<dbReference type="STRING" id="694573.A0A194V217"/>
<keyword evidence="2" id="KW-1133">Transmembrane helix</keyword>
<dbReference type="OrthoDB" id="3546297at2759"/>
<evidence type="ECO:0000259" key="3">
    <source>
        <dbReference type="Pfam" id="PF20237"/>
    </source>
</evidence>
<gene>
    <name evidence="4" type="ORF">VP1G_10993</name>
</gene>
<feature type="transmembrane region" description="Helical" evidence="2">
    <location>
        <begin position="167"/>
        <end position="188"/>
    </location>
</feature>
<dbReference type="InterPro" id="IPR046529">
    <property type="entry name" value="DUF6594"/>
</dbReference>
<feature type="region of interest" description="Disordered" evidence="1">
    <location>
        <begin position="40"/>
        <end position="77"/>
    </location>
</feature>
<dbReference type="Proteomes" id="UP000078576">
    <property type="component" value="Unassembled WGS sequence"/>
</dbReference>
<keyword evidence="2" id="KW-0472">Membrane</keyword>
<feature type="compositionally biased region" description="Polar residues" evidence="1">
    <location>
        <begin position="44"/>
        <end position="55"/>
    </location>
</feature>
<dbReference type="AlphaFoldDB" id="A0A194V217"/>